<feature type="compositionally biased region" description="Basic residues" evidence="1">
    <location>
        <begin position="190"/>
        <end position="205"/>
    </location>
</feature>
<evidence type="ECO:0000259" key="2">
    <source>
        <dbReference type="Pfam" id="PF20253"/>
    </source>
</evidence>
<dbReference type="Proteomes" id="UP000241462">
    <property type="component" value="Unassembled WGS sequence"/>
</dbReference>
<sequence length="900" mass="103204">MAGSLNNRQGFIIAYKQYKEDTAAILGWLLSNALKHGFKCADAELSLIRSHELVPMAQRIVAGHEKGTFVIHAVLNSKFRRAIAARKQHTAWYTTFTKGQDKSNEAHTYFTEILLQTWNVLLDASSATTTTVTTTTATATGVSMSRRTSSVTPNPASGNRFRPLTLDDISLDDPEDDPQPKCEAEPVGKHEKKTKIKNKKRRYKKPKPKDAFRISYAALVANEEQLEDDFWFAISCFVREQFRIRDIVKGYWKAYAEGQLELEVASIGTHLAIDLVRRSEAELAVTVTYPARFPEKDWPVWKLPLLLLSQHLREGRFAGLLQLEEAWDTQDDYLMQTLQFYAVWSLLFTCRNVSDAWVDEIDGLIGPDFNIDGEFQFMRNLFDAQFGLSRNLRNRAPLTDEISRAMLQVKIAADISLWATFACRILLDMHSILPHRRGAMFRPTQPAAEVEEQFRALLKATHLTDIGKSVQGTYGRGYLGYHDSPLWSATYFYLAGRILFPESMAWPDMEYLLQRYGERILAGSRRAPETLSELGNMCLSMGCQATRGKRHCRGSEDIHTDLDCSQLGKYHCRRLYSCYSHATEERDNFKDMIRDMYGKPALSRLAKQLGMDPEHSEQGRDFVNNWAGRLQTWTPEAVLELTQLYASVDMADVCFDWETLDQTCEKLCNKMTEALRANCCGFHRNIESTFYQHEYLPDLLVRLTSAARELGPPSSARRNDEYSSRLMEKLNKKVPWFAAFWAEVQGYCTQQTKVPGCDRDDNEMHAFVGERGIAALFYFDSHQSVARNPSKLVIRQYKACFRGWPDQLFEQSTSKKLADKIMTLVNEPASDENKKKNATSPENPSSWNPTYKDKLDISWAWRKNFSNYRRPADDEAFLRETESIFFSVWEMFAESIANHQ</sequence>
<reference evidence="3 4" key="1">
    <citation type="journal article" date="2018" name="Mycol. Prog.">
        <title>Coniella lustricola, a new species from submerged detritus.</title>
        <authorList>
            <person name="Raudabaugh D.B."/>
            <person name="Iturriaga T."/>
            <person name="Carver A."/>
            <person name="Mondo S."/>
            <person name="Pangilinan J."/>
            <person name="Lipzen A."/>
            <person name="He G."/>
            <person name="Amirebrahimi M."/>
            <person name="Grigoriev I.V."/>
            <person name="Miller A.N."/>
        </authorList>
    </citation>
    <scope>NUCLEOTIDE SEQUENCE [LARGE SCALE GENOMIC DNA]</scope>
    <source>
        <strain evidence="3 4">B22-T-1</strain>
    </source>
</reference>
<feature type="region of interest" description="Disordered" evidence="1">
    <location>
        <begin position="828"/>
        <end position="849"/>
    </location>
</feature>
<accession>A0A2T3A1V1</accession>
<dbReference type="PANTHER" id="PTHR38795:SF1">
    <property type="entry name" value="DUF6604 DOMAIN-CONTAINING PROTEIN"/>
    <property type="match status" value="1"/>
</dbReference>
<evidence type="ECO:0000256" key="1">
    <source>
        <dbReference type="SAM" id="MobiDB-lite"/>
    </source>
</evidence>
<protein>
    <recommendedName>
        <fullName evidence="2">DUF6604 domain-containing protein</fullName>
    </recommendedName>
</protein>
<dbReference type="AlphaFoldDB" id="A0A2T3A1V1"/>
<dbReference type="EMBL" id="KZ678506">
    <property type="protein sequence ID" value="PSR81307.1"/>
    <property type="molecule type" value="Genomic_DNA"/>
</dbReference>
<feature type="compositionally biased region" description="Basic and acidic residues" evidence="1">
    <location>
        <begin position="178"/>
        <end position="189"/>
    </location>
</feature>
<evidence type="ECO:0000313" key="4">
    <source>
        <dbReference type="Proteomes" id="UP000241462"/>
    </source>
</evidence>
<feature type="compositionally biased region" description="Polar residues" evidence="1">
    <location>
        <begin position="838"/>
        <end position="849"/>
    </location>
</feature>
<dbReference type="PANTHER" id="PTHR38795">
    <property type="entry name" value="DUF6604 DOMAIN-CONTAINING PROTEIN"/>
    <property type="match status" value="1"/>
</dbReference>
<dbReference type="OrthoDB" id="4666783at2759"/>
<gene>
    <name evidence="3" type="ORF">BD289DRAFT_454891</name>
</gene>
<organism evidence="3 4">
    <name type="scientific">Coniella lustricola</name>
    <dbReference type="NCBI Taxonomy" id="2025994"/>
    <lineage>
        <taxon>Eukaryota</taxon>
        <taxon>Fungi</taxon>
        <taxon>Dikarya</taxon>
        <taxon>Ascomycota</taxon>
        <taxon>Pezizomycotina</taxon>
        <taxon>Sordariomycetes</taxon>
        <taxon>Sordariomycetidae</taxon>
        <taxon>Diaporthales</taxon>
        <taxon>Schizoparmaceae</taxon>
        <taxon>Coniella</taxon>
    </lineage>
</organism>
<feature type="domain" description="DUF6604" evidence="2">
    <location>
        <begin position="16"/>
        <end position="284"/>
    </location>
</feature>
<dbReference type="STRING" id="2025994.A0A2T3A1V1"/>
<proteinExistence type="predicted"/>
<evidence type="ECO:0000313" key="3">
    <source>
        <dbReference type="EMBL" id="PSR81307.1"/>
    </source>
</evidence>
<name>A0A2T3A1V1_9PEZI</name>
<dbReference type="Pfam" id="PF20253">
    <property type="entry name" value="DUF6604"/>
    <property type="match status" value="1"/>
</dbReference>
<dbReference type="InParanoid" id="A0A2T3A1V1"/>
<dbReference type="InterPro" id="IPR046539">
    <property type="entry name" value="DUF6604"/>
</dbReference>
<feature type="region of interest" description="Disordered" evidence="1">
    <location>
        <begin position="138"/>
        <end position="205"/>
    </location>
</feature>
<keyword evidence="4" id="KW-1185">Reference proteome</keyword>
<feature type="compositionally biased region" description="Polar residues" evidence="1">
    <location>
        <begin position="141"/>
        <end position="157"/>
    </location>
</feature>